<dbReference type="Gene3D" id="2.40.220.10">
    <property type="entry name" value="Intramolecular Trans-sialidase, Domain 3"/>
    <property type="match status" value="1"/>
</dbReference>
<dbReference type="GO" id="GO:0006689">
    <property type="term" value="P:ganglioside catabolic process"/>
    <property type="evidence" value="ECO:0007669"/>
    <property type="project" value="TreeGrafter"/>
</dbReference>
<proteinExistence type="inferred from homology"/>
<dbReference type="InterPro" id="IPR036278">
    <property type="entry name" value="Sialidase_sf"/>
</dbReference>
<dbReference type="GO" id="GO:0005737">
    <property type="term" value="C:cytoplasm"/>
    <property type="evidence" value="ECO:0007669"/>
    <property type="project" value="TreeGrafter"/>
</dbReference>
<evidence type="ECO:0000256" key="3">
    <source>
        <dbReference type="ARBA" id="ARBA00012733"/>
    </source>
</evidence>
<dbReference type="InterPro" id="IPR013320">
    <property type="entry name" value="ConA-like_dom_sf"/>
</dbReference>
<dbReference type="KEGG" id="avu:BK816_08405"/>
<feature type="domain" description="Sialidase" evidence="5">
    <location>
        <begin position="601"/>
        <end position="831"/>
    </location>
</feature>
<comment type="catalytic activity">
    <reaction evidence="1">
        <text>Hydrolysis of alpha-(2-&gt;3)-, alpha-(2-&gt;6)-, alpha-(2-&gt;8)- glycosidic linkages of terminal sialic acid residues in oligosaccharides, glycoproteins, glycolipids, colominic acid and synthetic substrates.</text>
        <dbReference type="EC" id="3.2.1.18"/>
    </reaction>
</comment>
<feature type="region of interest" description="Disordered" evidence="4">
    <location>
        <begin position="548"/>
        <end position="585"/>
    </location>
</feature>
<dbReference type="GO" id="GO:0016020">
    <property type="term" value="C:membrane"/>
    <property type="evidence" value="ECO:0007669"/>
    <property type="project" value="TreeGrafter"/>
</dbReference>
<sequence>MKLPNTASEVSVCFNFRATTEGELLTACPIDKGTEPVTAQSEDTENKPVTAQLETEIDQPVTAQPSSRSPRPNEATPGWILSISGKTLYLLGQTALAPVRLDMEDTANVCDGAWHSLMVTSSAESGSKIFLDGYQCFSATADLSPAGLTPKTHSEQLTDNSKPGSTAHTVSTVQAFANGTDILFTLADREGLETTEFEVLPEALSPQAIRARALEPTPLIEFAANRLSDYDTRQVAKLSEGTIFTRFRVRGPGQYGTIMAGAAQTAEGDLGPENLRLKILPHGIIFEVLTEAGQWREFTADGWWGEGNWHDVVVRVARGAIDLFIDGYLEAHLPGRAFFADLPGGLGLLTIGQDTRGQRLFGEVRNAAIHPTPLNEWQIKGLSGHEPLDTQCLFDYGYHQCVSYRIPSLLTTQNGVVLAGADQRETIPNDAPNKVNFVLRRSLDSGRTWQPMQTIVTWPGEGATGASATDSCLLQDRQTGRIFALLDHFPGAIGQPNADPGLGLTEDGKPLLFDRAGQQYVWHPDGTVTTGDGQPTNYHVDVDGNVTVTETDPRAGQNLKPENAGAGRDSNQPEAQPASRPGGNVYLALGEDPHETLHTARTCYLQVVFSDDDGATWSTPQHLNHLVKQEWMPFLGAAPGNGIQIRGGKFAGRLVAPVYLNSIEHRDVFSAAVVYSDDHGQTWQLGASMNDGRNFEGETLCARTAADPRAGAYECTVVERENGELLLLMRNQHPAGKVLAATSTDGGESWENPYFVPEIPEVFCQPNAINAPTEAHPWRLIFANASQLLPYRGRGVLRLSEDGGRTWIASRTFNPQHYVYQCLCVLPDGNLGLLWERETQGLYFTRIPQDWLENAKNHLPQ</sequence>
<dbReference type="Gene3D" id="2.60.120.200">
    <property type="match status" value="1"/>
</dbReference>
<dbReference type="AlphaFoldDB" id="A0A1D9MLY6"/>
<dbReference type="InterPro" id="IPR011040">
    <property type="entry name" value="Sialidase"/>
</dbReference>
<evidence type="ECO:0000313" key="6">
    <source>
        <dbReference type="EMBL" id="AOZ73295.1"/>
    </source>
</evidence>
<dbReference type="PANTHER" id="PTHR10628:SF30">
    <property type="entry name" value="EXO-ALPHA-SIALIDASE"/>
    <property type="match status" value="1"/>
</dbReference>
<feature type="region of interest" description="Disordered" evidence="4">
    <location>
        <begin position="147"/>
        <end position="166"/>
    </location>
</feature>
<evidence type="ECO:0000256" key="4">
    <source>
        <dbReference type="SAM" id="MobiDB-lite"/>
    </source>
</evidence>
<dbReference type="RefSeq" id="WP_071164758.1">
    <property type="nucleotide sequence ID" value="NZ_CP017812.1"/>
</dbReference>
<dbReference type="Proteomes" id="UP000176288">
    <property type="component" value="Chromosome"/>
</dbReference>
<dbReference type="EC" id="3.2.1.18" evidence="3"/>
<dbReference type="EMBL" id="CP017812">
    <property type="protein sequence ID" value="AOZ73295.1"/>
    <property type="molecule type" value="Genomic_DNA"/>
</dbReference>
<dbReference type="SUPFAM" id="SSF50939">
    <property type="entry name" value="Sialidases"/>
    <property type="match status" value="1"/>
</dbReference>
<keyword evidence="7" id="KW-1185">Reference proteome</keyword>
<dbReference type="SUPFAM" id="SSF49899">
    <property type="entry name" value="Concanavalin A-like lectins/glucanases"/>
    <property type="match status" value="1"/>
</dbReference>
<dbReference type="CDD" id="cd15482">
    <property type="entry name" value="Sialidase_non-viral"/>
    <property type="match status" value="1"/>
</dbReference>
<protein>
    <recommendedName>
        <fullName evidence="3">exo-alpha-sialidase</fullName>
        <ecNumber evidence="3">3.2.1.18</ecNumber>
    </recommendedName>
</protein>
<reference evidence="6 7" key="1">
    <citation type="submission" date="2016-10" db="EMBL/GenBank/DDBJ databases">
        <title>Actinomyces aegypiusis sp. nov., isolated from the Aegypius monachus in Qinghai Tibet Plateau China.</title>
        <authorList>
            <person name="Wang Y."/>
        </authorList>
    </citation>
    <scope>NUCLEOTIDE SEQUENCE [LARGE SCALE GENOMIC DNA]</scope>
    <source>
        <strain evidence="6 7">VUL4_3</strain>
    </source>
</reference>
<evidence type="ECO:0000313" key="7">
    <source>
        <dbReference type="Proteomes" id="UP000176288"/>
    </source>
</evidence>
<evidence type="ECO:0000259" key="5">
    <source>
        <dbReference type="Pfam" id="PF13088"/>
    </source>
</evidence>
<feature type="compositionally biased region" description="Polar residues" evidence="4">
    <location>
        <begin position="155"/>
        <end position="166"/>
    </location>
</feature>
<dbReference type="Gene3D" id="2.120.10.10">
    <property type="match status" value="1"/>
</dbReference>
<dbReference type="InterPro" id="IPR026856">
    <property type="entry name" value="Sialidase_fam"/>
</dbReference>
<comment type="similarity">
    <text evidence="2">Belongs to the glycosyl hydrolase 33 family.</text>
</comment>
<evidence type="ECO:0000256" key="1">
    <source>
        <dbReference type="ARBA" id="ARBA00000427"/>
    </source>
</evidence>
<dbReference type="PANTHER" id="PTHR10628">
    <property type="entry name" value="SIALIDASE"/>
    <property type="match status" value="1"/>
</dbReference>
<dbReference type="STRING" id="1912795.BK816_08405"/>
<dbReference type="Pfam" id="PF13088">
    <property type="entry name" value="BNR_2"/>
    <property type="match status" value="1"/>
</dbReference>
<accession>A0A1D9MLY6</accession>
<feature type="compositionally biased region" description="Polar residues" evidence="4">
    <location>
        <begin position="61"/>
        <end position="70"/>
    </location>
</feature>
<dbReference type="GO" id="GO:0009313">
    <property type="term" value="P:oligosaccharide catabolic process"/>
    <property type="evidence" value="ECO:0007669"/>
    <property type="project" value="TreeGrafter"/>
</dbReference>
<name>A0A1D9MLY6_9ACTO</name>
<dbReference type="GO" id="GO:0004308">
    <property type="term" value="F:exo-alpha-sialidase activity"/>
    <property type="evidence" value="ECO:0007669"/>
    <property type="project" value="UniProtKB-EC"/>
</dbReference>
<dbReference type="InterPro" id="IPR023364">
    <property type="entry name" value="Trans_sialidase_dom3"/>
</dbReference>
<feature type="region of interest" description="Disordered" evidence="4">
    <location>
        <begin position="54"/>
        <end position="77"/>
    </location>
</feature>
<evidence type="ECO:0000256" key="2">
    <source>
        <dbReference type="ARBA" id="ARBA00009348"/>
    </source>
</evidence>
<organism evidence="6 7">
    <name type="scientific">Boudabousia tangfeifanii</name>
    <dbReference type="NCBI Taxonomy" id="1912795"/>
    <lineage>
        <taxon>Bacteria</taxon>
        <taxon>Bacillati</taxon>
        <taxon>Actinomycetota</taxon>
        <taxon>Actinomycetes</taxon>
        <taxon>Actinomycetales</taxon>
        <taxon>Actinomycetaceae</taxon>
        <taxon>Boudabousia</taxon>
    </lineage>
</organism>
<gene>
    <name evidence="6" type="ORF">BK816_08405</name>
</gene>